<evidence type="ECO:0000256" key="2">
    <source>
        <dbReference type="SAM" id="SignalP"/>
    </source>
</evidence>
<dbReference type="EMBL" id="OU895878">
    <property type="protein sequence ID" value="CAG9804050.1"/>
    <property type="molecule type" value="Genomic_DNA"/>
</dbReference>
<feature type="signal peptide" evidence="2">
    <location>
        <begin position="1"/>
        <end position="18"/>
    </location>
</feature>
<dbReference type="AlphaFoldDB" id="A0A9N9RWW3"/>
<protein>
    <submittedName>
        <fullName evidence="3">Uncharacterized protein</fullName>
    </submittedName>
</protein>
<evidence type="ECO:0000256" key="1">
    <source>
        <dbReference type="SAM" id="MobiDB-lite"/>
    </source>
</evidence>
<feature type="chain" id="PRO_5040222131" evidence="2">
    <location>
        <begin position="19"/>
        <end position="465"/>
    </location>
</feature>
<gene>
    <name evidence="3" type="ORF">CHIRRI_LOCUS6945</name>
</gene>
<reference evidence="3" key="1">
    <citation type="submission" date="2022-01" db="EMBL/GenBank/DDBJ databases">
        <authorList>
            <person name="King R."/>
        </authorList>
    </citation>
    <scope>NUCLEOTIDE SEQUENCE</scope>
</reference>
<feature type="region of interest" description="Disordered" evidence="1">
    <location>
        <begin position="108"/>
        <end position="127"/>
    </location>
</feature>
<reference evidence="3" key="2">
    <citation type="submission" date="2022-10" db="EMBL/GenBank/DDBJ databases">
        <authorList>
            <consortium name="ENA_rothamsted_submissions"/>
            <consortium name="culmorum"/>
            <person name="King R."/>
        </authorList>
    </citation>
    <scope>NUCLEOTIDE SEQUENCE</scope>
</reference>
<accession>A0A9N9RWW3</accession>
<proteinExistence type="predicted"/>
<evidence type="ECO:0000313" key="4">
    <source>
        <dbReference type="Proteomes" id="UP001153620"/>
    </source>
</evidence>
<sequence length="465" mass="50290">MSLRILGCILAVLLGVQAFPQIPRQRESSVIFIDFNYNGKSGEKTLRSLDQIHLQDGNIRGRSSYTDSYGNPVAYDSLDDVNAQRPSNNKDNPTQYVIPGYASGILDSHEVPSRSSVNDNEGRTSNEDKIHFVDPLNQNSFQTFNNAPSTSLTVPDFNSQSPPINIPRPNIDLPETPINSNDDVLNSNLPNAPPSTFLEVPFDQHSNNKPFVTLPPQVSNSEGVKISIPRPNLDIHETPIDGSNNLLNQGLLPPPTSVQPNFNNNIFLNPKQDQPVLITDDQTLFAPKPSNGLLPPKDPVPNNFNIQSNNALPSSTIPSKFNTNFEGTILGGITTSSPLQIPVQIVHSQDGKINKYTGTFGGSPGILVSNNQIDRVIPTVSTQRVQPTSSTALNSIQPTQGSTNKFTGSFGGAIGFLSPNSAQTTISDASTTQSNNVLLPSKKKPLLTFGGPEGVLRPFDNLQKN</sequence>
<dbReference type="Proteomes" id="UP001153620">
    <property type="component" value="Chromosome 2"/>
</dbReference>
<dbReference type="OrthoDB" id="8037009at2759"/>
<keyword evidence="2" id="KW-0732">Signal</keyword>
<keyword evidence="4" id="KW-1185">Reference proteome</keyword>
<evidence type="ECO:0000313" key="3">
    <source>
        <dbReference type="EMBL" id="CAG9804050.1"/>
    </source>
</evidence>
<organism evidence="3 4">
    <name type="scientific">Chironomus riparius</name>
    <dbReference type="NCBI Taxonomy" id="315576"/>
    <lineage>
        <taxon>Eukaryota</taxon>
        <taxon>Metazoa</taxon>
        <taxon>Ecdysozoa</taxon>
        <taxon>Arthropoda</taxon>
        <taxon>Hexapoda</taxon>
        <taxon>Insecta</taxon>
        <taxon>Pterygota</taxon>
        <taxon>Neoptera</taxon>
        <taxon>Endopterygota</taxon>
        <taxon>Diptera</taxon>
        <taxon>Nematocera</taxon>
        <taxon>Chironomoidea</taxon>
        <taxon>Chironomidae</taxon>
        <taxon>Chironominae</taxon>
        <taxon>Chironomus</taxon>
    </lineage>
</organism>
<name>A0A9N9RWW3_9DIPT</name>